<proteinExistence type="predicted"/>
<feature type="transmembrane region" description="Helical" evidence="1">
    <location>
        <begin position="6"/>
        <end position="25"/>
    </location>
</feature>
<accession>A0A1W1BKC5</accession>
<reference evidence="2" key="1">
    <citation type="submission" date="2016-10" db="EMBL/GenBank/DDBJ databases">
        <authorList>
            <person name="de Groot N.N."/>
        </authorList>
    </citation>
    <scope>NUCLEOTIDE SEQUENCE</scope>
</reference>
<keyword evidence="1" id="KW-0812">Transmembrane</keyword>
<dbReference type="SUPFAM" id="SSF54523">
    <property type="entry name" value="Pili subunits"/>
    <property type="match status" value="1"/>
</dbReference>
<dbReference type="EMBL" id="FPHB01000022">
    <property type="protein sequence ID" value="SFV53958.1"/>
    <property type="molecule type" value="Genomic_DNA"/>
</dbReference>
<dbReference type="Pfam" id="PF07963">
    <property type="entry name" value="N_methyl"/>
    <property type="match status" value="1"/>
</dbReference>
<protein>
    <recommendedName>
        <fullName evidence="3">Prepilin-type N-terminal cleavage/methylation domain-containing protein</fullName>
    </recommendedName>
</protein>
<name>A0A1W1BKC5_9ZZZZ</name>
<evidence type="ECO:0000313" key="2">
    <source>
        <dbReference type="EMBL" id="SFV53958.1"/>
    </source>
</evidence>
<sequence length="173" mass="19932">MQRAFTLIELILVVVIMGVVYMFAIGSLETIKRKSQNTLPTLANLKAFLLAKDFEKEARFVCFEGCSSCSVVLDGNVTQSLSTLFDVDPKIYRYNSLLGMEQVELDPYFDANGVQKDLCFSYRIYRDGIGDQIFVEYKDRVYDFSDYFEDEKVYDSLDSLLQKRESLVQKVLL</sequence>
<dbReference type="InterPro" id="IPR012902">
    <property type="entry name" value="N_methyl_site"/>
</dbReference>
<dbReference type="Gene3D" id="3.30.700.10">
    <property type="entry name" value="Glycoprotein, Type 4 Pilin"/>
    <property type="match status" value="1"/>
</dbReference>
<evidence type="ECO:0008006" key="3">
    <source>
        <dbReference type="Google" id="ProtNLM"/>
    </source>
</evidence>
<organism evidence="2">
    <name type="scientific">hydrothermal vent metagenome</name>
    <dbReference type="NCBI Taxonomy" id="652676"/>
    <lineage>
        <taxon>unclassified sequences</taxon>
        <taxon>metagenomes</taxon>
        <taxon>ecological metagenomes</taxon>
    </lineage>
</organism>
<keyword evidence="1" id="KW-0472">Membrane</keyword>
<dbReference type="AlphaFoldDB" id="A0A1W1BKC5"/>
<evidence type="ECO:0000256" key="1">
    <source>
        <dbReference type="SAM" id="Phobius"/>
    </source>
</evidence>
<keyword evidence="1" id="KW-1133">Transmembrane helix</keyword>
<dbReference type="InterPro" id="IPR045584">
    <property type="entry name" value="Pilin-like"/>
</dbReference>
<dbReference type="NCBIfam" id="TIGR02532">
    <property type="entry name" value="IV_pilin_GFxxxE"/>
    <property type="match status" value="1"/>
</dbReference>
<gene>
    <name evidence="2" type="ORF">MNB_SM-7-992</name>
</gene>